<dbReference type="GO" id="GO:0055085">
    <property type="term" value="P:transmembrane transport"/>
    <property type="evidence" value="ECO:0007669"/>
    <property type="project" value="InterPro"/>
</dbReference>
<dbReference type="PROSITE" id="PS00018">
    <property type="entry name" value="EF_HAND_1"/>
    <property type="match status" value="1"/>
</dbReference>
<organism evidence="17 18">
    <name type="scientific">Gymnopus androsaceus JB14</name>
    <dbReference type="NCBI Taxonomy" id="1447944"/>
    <lineage>
        <taxon>Eukaryota</taxon>
        <taxon>Fungi</taxon>
        <taxon>Dikarya</taxon>
        <taxon>Basidiomycota</taxon>
        <taxon>Agaricomycotina</taxon>
        <taxon>Agaricomycetes</taxon>
        <taxon>Agaricomycetidae</taxon>
        <taxon>Agaricales</taxon>
        <taxon>Marasmiineae</taxon>
        <taxon>Omphalotaceae</taxon>
        <taxon>Gymnopus</taxon>
    </lineage>
</organism>
<keyword evidence="4 12" id="KW-0812">Transmembrane</keyword>
<evidence type="ECO:0000256" key="6">
    <source>
        <dbReference type="ARBA" id="ARBA00022737"/>
    </source>
</evidence>
<evidence type="ECO:0000256" key="7">
    <source>
        <dbReference type="ARBA" id="ARBA00022792"/>
    </source>
</evidence>
<reference evidence="17" key="1">
    <citation type="journal article" date="2019" name="Environ. Microbiol.">
        <title>Fungal ecological strategies reflected in gene transcription - a case study of two litter decomposers.</title>
        <authorList>
            <person name="Barbi F."/>
            <person name="Kohler A."/>
            <person name="Barry K."/>
            <person name="Baskaran P."/>
            <person name="Daum C."/>
            <person name="Fauchery L."/>
            <person name="Ihrmark K."/>
            <person name="Kuo A."/>
            <person name="LaButti K."/>
            <person name="Lipzen A."/>
            <person name="Morin E."/>
            <person name="Grigoriev I.V."/>
            <person name="Henrissat B."/>
            <person name="Lindahl B."/>
            <person name="Martin F."/>
        </authorList>
    </citation>
    <scope>NUCLEOTIDE SEQUENCE</scope>
    <source>
        <strain evidence="17">JB14</strain>
    </source>
</reference>
<keyword evidence="3 13" id="KW-0813">Transport</keyword>
<keyword evidence="9 15" id="KW-1133">Transmembrane helix</keyword>
<sequence>MAKGNIVDPHAVDRRNDSLDNTTTEPWSSDQKFQTPARSLAEFREREGRTNRKERLHALWQQICNTGYLSHSEHNSEVAQANSGLSADRAEQLRAAYEAELFGSCGAQSSKKQIGWTEFKTYALAKEVELWNIFHHELDLDHNGRLDVGELDTALRKSNIVLSPATLEEFMNFLTMAPHSRAITFNEFRDFFLLLPRKVSPKEIYQYYQVTKFLGDDGRGVARVTMEGDVSLSAEDKPPVPPSLSRPLNVDQSQRQSPPHYSGEEDDELDHEEHDPVVVGNHTALKFLLAGVSRTCTAPFDRLKIFLITRPQDLGISTLSSTASLNGAKAIGNAITRIYAEGGVLAFWTGNGLSVAKIFPESAIKFFTYESSKRAFAKYWDHVDDPREISGVSRFLAGGLGGLSSQLSIYPVETLKTQMMSTSGQQKRTLIEAAKHVWALGGFRAYYRGLSIGLIGVFPYSAIDMSTFEALKLAYVRSTGKEEPGVLAVSGSVGATSVYPMNLVRTRMQASGSPGHPQTYTGPMDVAMKTWEREGWKGFYRGLIPTLAKVVPAVSISYVVYEHTKRRWVIPRLVMCLSLLNALFFFW</sequence>
<dbReference type="InterPro" id="IPR023395">
    <property type="entry name" value="MCP_dom_sf"/>
</dbReference>
<comment type="subcellular location">
    <subcellularLocation>
        <location evidence="1">Mitochondrion inner membrane</location>
        <topology evidence="1">Multi-pass membrane protein</topology>
    </subcellularLocation>
</comment>
<name>A0A6A4IJI0_9AGAR</name>
<evidence type="ECO:0000256" key="10">
    <source>
        <dbReference type="ARBA" id="ARBA00023128"/>
    </source>
</evidence>
<keyword evidence="7" id="KW-0999">Mitochondrion inner membrane</keyword>
<evidence type="ECO:0000256" key="3">
    <source>
        <dbReference type="ARBA" id="ARBA00022448"/>
    </source>
</evidence>
<dbReference type="PANTHER" id="PTHR24089">
    <property type="entry name" value="SOLUTE CARRIER FAMILY 25"/>
    <property type="match status" value="1"/>
</dbReference>
<feature type="compositionally biased region" description="Polar residues" evidence="14">
    <location>
        <begin position="250"/>
        <end position="259"/>
    </location>
</feature>
<dbReference type="InterPro" id="IPR018247">
    <property type="entry name" value="EF_Hand_1_Ca_BS"/>
</dbReference>
<dbReference type="Gene3D" id="1.50.40.10">
    <property type="entry name" value="Mitochondrial carrier domain"/>
    <property type="match status" value="1"/>
</dbReference>
<evidence type="ECO:0000313" key="17">
    <source>
        <dbReference type="EMBL" id="KAE9410629.1"/>
    </source>
</evidence>
<feature type="region of interest" description="Disordered" evidence="14">
    <location>
        <begin position="1"/>
        <end position="36"/>
    </location>
</feature>
<dbReference type="InterPro" id="IPR002067">
    <property type="entry name" value="MCP"/>
</dbReference>
<evidence type="ECO:0000256" key="14">
    <source>
        <dbReference type="SAM" id="MobiDB-lite"/>
    </source>
</evidence>
<dbReference type="PROSITE" id="PS50222">
    <property type="entry name" value="EF_HAND_2"/>
    <property type="match status" value="1"/>
</dbReference>
<evidence type="ECO:0000256" key="4">
    <source>
        <dbReference type="ARBA" id="ARBA00022692"/>
    </source>
</evidence>
<comment type="similarity">
    <text evidence="2 13">Belongs to the mitochondrial carrier (TC 2.A.29) family.</text>
</comment>
<keyword evidence="10" id="KW-0496">Mitochondrion</keyword>
<dbReference type="PRINTS" id="PR00926">
    <property type="entry name" value="MITOCARRIER"/>
</dbReference>
<dbReference type="Gene3D" id="1.10.238.10">
    <property type="entry name" value="EF-hand"/>
    <property type="match status" value="1"/>
</dbReference>
<keyword evidence="6" id="KW-0677">Repeat</keyword>
<dbReference type="InterPro" id="IPR002048">
    <property type="entry name" value="EF_hand_dom"/>
</dbReference>
<evidence type="ECO:0000256" key="15">
    <source>
        <dbReference type="SAM" id="Phobius"/>
    </source>
</evidence>
<keyword evidence="5" id="KW-0479">Metal-binding</keyword>
<dbReference type="PROSITE" id="PS50920">
    <property type="entry name" value="SOLCAR"/>
    <property type="match status" value="3"/>
</dbReference>
<proteinExistence type="inferred from homology"/>
<evidence type="ECO:0000256" key="12">
    <source>
        <dbReference type="PROSITE-ProRule" id="PRU00282"/>
    </source>
</evidence>
<feature type="domain" description="EF-hand" evidence="16">
    <location>
        <begin position="125"/>
        <end position="161"/>
    </location>
</feature>
<evidence type="ECO:0000256" key="8">
    <source>
        <dbReference type="ARBA" id="ARBA00022837"/>
    </source>
</evidence>
<evidence type="ECO:0000256" key="5">
    <source>
        <dbReference type="ARBA" id="ARBA00022723"/>
    </source>
</evidence>
<feature type="repeat" description="Solcar" evidence="12">
    <location>
        <begin position="285"/>
        <end position="375"/>
    </location>
</feature>
<feature type="transmembrane region" description="Helical" evidence="15">
    <location>
        <begin position="538"/>
        <end position="561"/>
    </location>
</feature>
<evidence type="ECO:0000256" key="11">
    <source>
        <dbReference type="ARBA" id="ARBA00023136"/>
    </source>
</evidence>
<feature type="repeat" description="Solcar" evidence="12">
    <location>
        <begin position="389"/>
        <end position="474"/>
    </location>
</feature>
<dbReference type="GO" id="GO:0005509">
    <property type="term" value="F:calcium ion binding"/>
    <property type="evidence" value="ECO:0007669"/>
    <property type="project" value="InterPro"/>
</dbReference>
<dbReference type="AlphaFoldDB" id="A0A6A4IJI0"/>
<evidence type="ECO:0000256" key="2">
    <source>
        <dbReference type="ARBA" id="ARBA00006375"/>
    </source>
</evidence>
<accession>A0A6A4IJI0</accession>
<dbReference type="InterPro" id="IPR011992">
    <property type="entry name" value="EF-hand-dom_pair"/>
</dbReference>
<feature type="compositionally biased region" description="Polar residues" evidence="14">
    <location>
        <begin position="19"/>
        <end position="36"/>
    </location>
</feature>
<dbReference type="GO" id="GO:0005743">
    <property type="term" value="C:mitochondrial inner membrane"/>
    <property type="evidence" value="ECO:0007669"/>
    <property type="project" value="UniProtKB-SubCell"/>
</dbReference>
<dbReference type="SUPFAM" id="SSF103506">
    <property type="entry name" value="Mitochondrial carrier"/>
    <property type="match status" value="1"/>
</dbReference>
<dbReference type="SUPFAM" id="SSF47473">
    <property type="entry name" value="EF-hand"/>
    <property type="match status" value="1"/>
</dbReference>
<gene>
    <name evidence="17" type="ORF">BT96DRAFT_912763</name>
</gene>
<dbReference type="InterPro" id="IPR018108">
    <property type="entry name" value="MCP_transmembrane"/>
</dbReference>
<dbReference type="Proteomes" id="UP000799118">
    <property type="component" value="Unassembled WGS sequence"/>
</dbReference>
<evidence type="ECO:0000259" key="16">
    <source>
        <dbReference type="PROSITE" id="PS50222"/>
    </source>
</evidence>
<keyword evidence="8" id="KW-0106">Calcium</keyword>
<keyword evidence="11 12" id="KW-0472">Membrane</keyword>
<dbReference type="Pfam" id="PF00153">
    <property type="entry name" value="Mito_carr"/>
    <property type="match status" value="3"/>
</dbReference>
<feature type="transmembrane region" description="Helical" evidence="15">
    <location>
        <begin position="568"/>
        <end position="586"/>
    </location>
</feature>
<feature type="region of interest" description="Disordered" evidence="14">
    <location>
        <begin position="229"/>
        <end position="272"/>
    </location>
</feature>
<keyword evidence="18" id="KW-1185">Reference proteome</keyword>
<dbReference type="FunFam" id="1.50.40.10:FF:000016">
    <property type="entry name" value="Solute carrier family 25 member 23"/>
    <property type="match status" value="1"/>
</dbReference>
<evidence type="ECO:0000313" key="18">
    <source>
        <dbReference type="Proteomes" id="UP000799118"/>
    </source>
</evidence>
<dbReference type="EMBL" id="ML769385">
    <property type="protein sequence ID" value="KAE9410629.1"/>
    <property type="molecule type" value="Genomic_DNA"/>
</dbReference>
<feature type="repeat" description="Solcar" evidence="12">
    <location>
        <begin position="483"/>
        <end position="567"/>
    </location>
</feature>
<evidence type="ECO:0000256" key="9">
    <source>
        <dbReference type="ARBA" id="ARBA00022989"/>
    </source>
</evidence>
<dbReference type="OrthoDB" id="270584at2759"/>
<protein>
    <submittedName>
        <fullName evidence="17">Mitochondrial carrier</fullName>
    </submittedName>
</protein>
<evidence type="ECO:0000256" key="1">
    <source>
        <dbReference type="ARBA" id="ARBA00004448"/>
    </source>
</evidence>
<evidence type="ECO:0000256" key="13">
    <source>
        <dbReference type="RuleBase" id="RU000488"/>
    </source>
</evidence>